<gene>
    <name evidence="1" type="ORF">OHJ16_00395</name>
</gene>
<keyword evidence="2" id="KW-1185">Reference proteome</keyword>
<dbReference type="Proteomes" id="UP001072034">
    <property type="component" value="Unassembled WGS sequence"/>
</dbReference>
<dbReference type="InterPro" id="IPR029045">
    <property type="entry name" value="ClpP/crotonase-like_dom_sf"/>
</dbReference>
<name>A0ABT4I439_9ACTO</name>
<dbReference type="SUPFAM" id="SSF52096">
    <property type="entry name" value="ClpP/crotonase"/>
    <property type="match status" value="1"/>
</dbReference>
<organism evidence="1 2">
    <name type="scientific">Actinomyces israelii</name>
    <dbReference type="NCBI Taxonomy" id="1659"/>
    <lineage>
        <taxon>Bacteria</taxon>
        <taxon>Bacillati</taxon>
        <taxon>Actinomycetota</taxon>
        <taxon>Actinomycetes</taxon>
        <taxon>Actinomycetales</taxon>
        <taxon>Actinomycetaceae</taxon>
        <taxon>Actinomyces</taxon>
    </lineage>
</organism>
<dbReference type="RefSeq" id="WP_268916304.1">
    <property type="nucleotide sequence ID" value="NZ_CP124548.1"/>
</dbReference>
<protein>
    <submittedName>
        <fullName evidence="1">Uncharacterized protein</fullName>
    </submittedName>
</protein>
<dbReference type="Gene3D" id="3.90.226.10">
    <property type="entry name" value="2-enoyl-CoA Hydratase, Chain A, domain 1"/>
    <property type="match status" value="1"/>
</dbReference>
<reference evidence="1" key="1">
    <citation type="submission" date="2022-10" db="EMBL/GenBank/DDBJ databases">
        <title>Genome sequence of Actinomyces israelii ATCC 10048.</title>
        <authorList>
            <person name="Watt R.M."/>
            <person name="Tong W.M."/>
        </authorList>
    </citation>
    <scope>NUCLEOTIDE SEQUENCE</scope>
    <source>
        <strain evidence="1">ATCC 10048</strain>
    </source>
</reference>
<comment type="caution">
    <text evidence="1">The sequence shown here is derived from an EMBL/GenBank/DDBJ whole genome shotgun (WGS) entry which is preliminary data.</text>
</comment>
<dbReference type="EMBL" id="JAPTMY010000001">
    <property type="protein sequence ID" value="MCZ0856508.1"/>
    <property type="molecule type" value="Genomic_DNA"/>
</dbReference>
<accession>A0ABT4I439</accession>
<proteinExistence type="predicted"/>
<evidence type="ECO:0000313" key="2">
    <source>
        <dbReference type="Proteomes" id="UP001072034"/>
    </source>
</evidence>
<sequence length="99" mass="10436">MVIDQITATGMTILEALLVDCGSAKDLHLLLCSPGGDGETALRTVRSMQARCRELTILVPDMAKSAATIVCLGAHHVVMGPGGDLVEISALSIRNDLHR</sequence>
<evidence type="ECO:0000313" key="1">
    <source>
        <dbReference type="EMBL" id="MCZ0856508.1"/>
    </source>
</evidence>